<protein>
    <submittedName>
        <fullName evidence="1">Uncharacterized protein</fullName>
    </submittedName>
</protein>
<evidence type="ECO:0000313" key="2">
    <source>
        <dbReference type="Proteomes" id="UP000198900"/>
    </source>
</evidence>
<sequence length="233" mass="24650">MKIQDIVVLIGAALTTAVTHAEPITYSGFTIADGKLGAWEFHNARIYLTLESDTNNVQLLQIPVPGHGTADVALNAKGTARVIVVSNGKKVRATFAPNQIFVSVDLGSPDANTPPGRGVGFGSQWPSGPNPTYPLGIEDGMIDSGDASDNGAILSDELATLPTDLKHSTSFSGRAWICLDFLDNRDCAHPADPLKTDKGDFFLYQKYRTSGFGDALMGGTFSAVTHGSNRPGE</sequence>
<reference evidence="1" key="1">
    <citation type="submission" date="2016-10" db="EMBL/GenBank/DDBJ databases">
        <authorList>
            <person name="Varghese N."/>
            <person name="Submissions S."/>
        </authorList>
    </citation>
    <scope>NUCLEOTIDE SEQUENCE [LARGE SCALE GENOMIC DNA]</scope>
    <source>
        <strain evidence="1">YR281</strain>
    </source>
</reference>
<organism evidence="1 2">
    <name type="scientific">Paraburkholderia steynii</name>
    <dbReference type="NCBI Taxonomy" id="1245441"/>
    <lineage>
        <taxon>Bacteria</taxon>
        <taxon>Pseudomonadati</taxon>
        <taxon>Pseudomonadota</taxon>
        <taxon>Betaproteobacteria</taxon>
        <taxon>Burkholderiales</taxon>
        <taxon>Burkholderiaceae</taxon>
        <taxon>Paraburkholderia</taxon>
    </lineage>
</organism>
<proteinExistence type="predicted"/>
<dbReference type="AlphaFoldDB" id="A0A7Z7FIU2"/>
<evidence type="ECO:0000313" key="1">
    <source>
        <dbReference type="EMBL" id="SDI38363.1"/>
    </source>
</evidence>
<dbReference type="EMBL" id="FNDI01000016">
    <property type="protein sequence ID" value="SDI38363.1"/>
    <property type="molecule type" value="Genomic_DNA"/>
</dbReference>
<keyword evidence="2" id="KW-1185">Reference proteome</keyword>
<accession>A0A7Z7FIU2</accession>
<dbReference type="RefSeq" id="WP_091782763.1">
    <property type="nucleotide sequence ID" value="NZ_FNDI01000016.1"/>
</dbReference>
<name>A0A7Z7FIU2_9BURK</name>
<gene>
    <name evidence="1" type="ORF">SAMN04487926_1168</name>
</gene>
<dbReference type="Proteomes" id="UP000198900">
    <property type="component" value="Unassembled WGS sequence"/>
</dbReference>
<comment type="caution">
    <text evidence="1">The sequence shown here is derived from an EMBL/GenBank/DDBJ whole genome shotgun (WGS) entry which is preliminary data.</text>
</comment>